<protein>
    <recommendedName>
        <fullName evidence="4">WW domain-containing protein</fullName>
    </recommendedName>
</protein>
<organism evidence="2 3">
    <name type="scientific">Saitozyma podzolica</name>
    <dbReference type="NCBI Taxonomy" id="1890683"/>
    <lineage>
        <taxon>Eukaryota</taxon>
        <taxon>Fungi</taxon>
        <taxon>Dikarya</taxon>
        <taxon>Basidiomycota</taxon>
        <taxon>Agaricomycotina</taxon>
        <taxon>Tremellomycetes</taxon>
        <taxon>Tremellales</taxon>
        <taxon>Trimorphomycetaceae</taxon>
        <taxon>Saitozyma</taxon>
    </lineage>
</organism>
<dbReference type="OrthoDB" id="2444812at2759"/>
<name>A0A427YCP9_9TREE</name>
<evidence type="ECO:0000313" key="2">
    <source>
        <dbReference type="EMBL" id="RSH88842.1"/>
    </source>
</evidence>
<evidence type="ECO:0000313" key="3">
    <source>
        <dbReference type="Proteomes" id="UP000279259"/>
    </source>
</evidence>
<feature type="compositionally biased region" description="Pro residues" evidence="1">
    <location>
        <begin position="14"/>
        <end position="37"/>
    </location>
</feature>
<gene>
    <name evidence="2" type="ORF">EHS25_003070</name>
</gene>
<feature type="compositionally biased region" description="Polar residues" evidence="1">
    <location>
        <begin position="87"/>
        <end position="98"/>
    </location>
</feature>
<evidence type="ECO:0008006" key="4">
    <source>
        <dbReference type="Google" id="ProtNLM"/>
    </source>
</evidence>
<keyword evidence="3" id="KW-1185">Reference proteome</keyword>
<feature type="compositionally biased region" description="Acidic residues" evidence="1">
    <location>
        <begin position="53"/>
        <end position="73"/>
    </location>
</feature>
<proteinExistence type="predicted"/>
<dbReference type="Proteomes" id="UP000279259">
    <property type="component" value="Unassembled WGS sequence"/>
</dbReference>
<reference evidence="2 3" key="1">
    <citation type="submission" date="2018-11" db="EMBL/GenBank/DDBJ databases">
        <title>Genome sequence of Saitozyma podzolica DSM 27192.</title>
        <authorList>
            <person name="Aliyu H."/>
            <person name="Gorte O."/>
            <person name="Ochsenreither K."/>
        </authorList>
    </citation>
    <scope>NUCLEOTIDE SEQUENCE [LARGE SCALE GENOMIC DNA]</scope>
    <source>
        <strain evidence="2 3">DSM 27192</strain>
    </source>
</reference>
<feature type="region of interest" description="Disordered" evidence="1">
    <location>
        <begin position="215"/>
        <end position="256"/>
    </location>
</feature>
<feature type="region of interest" description="Disordered" evidence="1">
    <location>
        <begin position="1"/>
        <end position="167"/>
    </location>
</feature>
<evidence type="ECO:0000256" key="1">
    <source>
        <dbReference type="SAM" id="MobiDB-lite"/>
    </source>
</evidence>
<feature type="compositionally biased region" description="Low complexity" evidence="1">
    <location>
        <begin position="99"/>
        <end position="112"/>
    </location>
</feature>
<dbReference type="AlphaFoldDB" id="A0A427YCP9"/>
<feature type="compositionally biased region" description="Pro residues" evidence="1">
    <location>
        <begin position="113"/>
        <end position="122"/>
    </location>
</feature>
<sequence length="256" mass="27916">MSTSKQATVEDASPSPPPLPTEQPPLPTGQPPLPTGPVPGAVDEPITSLGDGVSDDDDDDDDDENDEQEEWDPSEERLPGQEPWYFWNTSTGEVTWTNPLEPSSSSAAGAAAPPLPSGPPPTVSAGLSEPTYGGGGAGEMDPALAHLLPPEMRAGGTSSDGSQRALFNARTGRFTGGDYKYTVDHLDEYNRAKRMNSHYFDVDAWEREKQEEAAKRKWEEETGTGSSKKQITKKDMDRFRKKKAEKRARSQAWLRD</sequence>
<comment type="caution">
    <text evidence="2">The sequence shown here is derived from an EMBL/GenBank/DDBJ whole genome shotgun (WGS) entry which is preliminary data.</text>
</comment>
<dbReference type="EMBL" id="RSCD01000016">
    <property type="protein sequence ID" value="RSH88842.1"/>
    <property type="molecule type" value="Genomic_DNA"/>
</dbReference>
<dbReference type="STRING" id="1890683.A0A427YCP9"/>
<accession>A0A427YCP9</accession>